<sequence>MTDVDKWVEIAKRCKYLPEDDLRELCNIVCDLLLEEPNVQPVQTPVTVCGDIHGQFYDLEELFNIGGHVPQTKGNHETSQITKVYGFYDECFNKYGNANAWKDCCRVFDLLTVAALIDEAVLCVHGGLSPEISMLDQIRCIDRNQQIPHKGAFCDLLCYVTELFMNYNNLDLICRAHQLVNEGYKYMFDKRLVTVWSAPNYCYRCGNVASIMEFKTASFSIAKLFQAVPDSEREVPPQLTTPYFL</sequence>
<proteinExistence type="predicted"/>
<name>A0ACC0K050_CHOFU</name>
<organism evidence="1 2">
    <name type="scientific">Choristoneura fumiferana</name>
    <name type="common">Spruce budworm moth</name>
    <name type="synonym">Archips fumiferana</name>
    <dbReference type="NCBI Taxonomy" id="7141"/>
    <lineage>
        <taxon>Eukaryota</taxon>
        <taxon>Metazoa</taxon>
        <taxon>Ecdysozoa</taxon>
        <taxon>Arthropoda</taxon>
        <taxon>Hexapoda</taxon>
        <taxon>Insecta</taxon>
        <taxon>Pterygota</taxon>
        <taxon>Neoptera</taxon>
        <taxon>Endopterygota</taxon>
        <taxon>Lepidoptera</taxon>
        <taxon>Glossata</taxon>
        <taxon>Ditrysia</taxon>
        <taxon>Tortricoidea</taxon>
        <taxon>Tortricidae</taxon>
        <taxon>Tortricinae</taxon>
        <taxon>Choristoneura</taxon>
    </lineage>
</organism>
<comment type="caution">
    <text evidence="1">The sequence shown here is derived from an EMBL/GenBank/DDBJ whole genome shotgun (WGS) entry which is preliminary data.</text>
</comment>
<reference evidence="1 2" key="1">
    <citation type="journal article" date="2022" name="Genome Biol. Evol.">
        <title>The Spruce Budworm Genome: Reconstructing the Evolutionary History of Antifreeze Proteins.</title>
        <authorList>
            <person name="Beliveau C."/>
            <person name="Gagne P."/>
            <person name="Picq S."/>
            <person name="Vernygora O."/>
            <person name="Keeling C.I."/>
            <person name="Pinkney K."/>
            <person name="Doucet D."/>
            <person name="Wen F."/>
            <person name="Johnston J.S."/>
            <person name="Maaroufi H."/>
            <person name="Boyle B."/>
            <person name="Laroche J."/>
            <person name="Dewar K."/>
            <person name="Juretic N."/>
            <person name="Blackburn G."/>
            <person name="Nisole A."/>
            <person name="Brunet B."/>
            <person name="Brandao M."/>
            <person name="Lumley L."/>
            <person name="Duan J."/>
            <person name="Quan G."/>
            <person name="Lucarotti C.J."/>
            <person name="Roe A.D."/>
            <person name="Sperling F.A.H."/>
            <person name="Levesque R.C."/>
            <person name="Cusson M."/>
        </authorList>
    </citation>
    <scope>NUCLEOTIDE SEQUENCE [LARGE SCALE GENOMIC DNA]</scope>
    <source>
        <strain evidence="1">Glfc:IPQL:Cfum</strain>
    </source>
</reference>
<keyword evidence="2" id="KW-1185">Reference proteome</keyword>
<protein>
    <submittedName>
        <fullName evidence="1">Uncharacterized protein</fullName>
    </submittedName>
</protein>
<accession>A0ACC0K050</accession>
<evidence type="ECO:0000313" key="2">
    <source>
        <dbReference type="Proteomes" id="UP001064048"/>
    </source>
</evidence>
<dbReference type="Proteomes" id="UP001064048">
    <property type="component" value="Chromosome Z"/>
</dbReference>
<gene>
    <name evidence="1" type="ORF">MSG28_000216</name>
</gene>
<evidence type="ECO:0000313" key="1">
    <source>
        <dbReference type="EMBL" id="KAI8429625.1"/>
    </source>
</evidence>
<dbReference type="EMBL" id="CM046131">
    <property type="protein sequence ID" value="KAI8429625.1"/>
    <property type="molecule type" value="Genomic_DNA"/>
</dbReference>